<sequence>MAFTLILCTTPRVGSTLLCSLLASSGVCGQPESWYRAEDRAYYARKWGLAANHGAGDYLASVRKAGMTPNGVGALRIQAPTLTPLLAELQGMFPQVQGDAALFNRAFGPCRYVYIHRQDALAQAISRLKAEQTQVWHRDGSAAKAVQEPQYDADRIRTFMAEAAAGNAQWLDWFHSNGITPETLIYEAFSADPAETVRQLLHNMDLLDPALPILAPNQRMANAESAAWAKRFRQETGWEG</sequence>
<accession>A0A918TYI1</accession>
<feature type="domain" description="Sulphotransferase Stf0" evidence="1">
    <location>
        <begin position="6"/>
        <end position="235"/>
    </location>
</feature>
<dbReference type="GO" id="GO:0016740">
    <property type="term" value="F:transferase activity"/>
    <property type="evidence" value="ECO:0007669"/>
    <property type="project" value="InterPro"/>
</dbReference>
<reference evidence="2" key="1">
    <citation type="journal article" date="2014" name="Int. J. Syst. Evol. Microbiol.">
        <title>Complete genome sequence of Corynebacterium casei LMG S-19264T (=DSM 44701T), isolated from a smear-ripened cheese.</title>
        <authorList>
            <consortium name="US DOE Joint Genome Institute (JGI-PGF)"/>
            <person name="Walter F."/>
            <person name="Albersmeier A."/>
            <person name="Kalinowski J."/>
            <person name="Ruckert C."/>
        </authorList>
    </citation>
    <scope>NUCLEOTIDE SEQUENCE</scope>
    <source>
        <strain evidence="2">KCTC 23310</strain>
    </source>
</reference>
<dbReference type="Gene3D" id="3.40.50.300">
    <property type="entry name" value="P-loop containing nucleotide triphosphate hydrolases"/>
    <property type="match status" value="1"/>
</dbReference>
<comment type="caution">
    <text evidence="2">The sequence shown here is derived from an EMBL/GenBank/DDBJ whole genome shotgun (WGS) entry which is preliminary data.</text>
</comment>
<dbReference type="InterPro" id="IPR024628">
    <property type="entry name" value="Sulfotransferase_Stf0_dom"/>
</dbReference>
<dbReference type="InterPro" id="IPR015124">
    <property type="entry name" value="Stf0"/>
</dbReference>
<dbReference type="AlphaFoldDB" id="A0A918TYI1"/>
<evidence type="ECO:0000313" key="3">
    <source>
        <dbReference type="Proteomes" id="UP000638981"/>
    </source>
</evidence>
<gene>
    <name evidence="2" type="ORF">GCM10007315_34440</name>
</gene>
<name>A0A918TYI1_9RHOB</name>
<organism evidence="2 3">
    <name type="scientific">Neogemmobacter tilapiae</name>
    <dbReference type="NCBI Taxonomy" id="875041"/>
    <lineage>
        <taxon>Bacteria</taxon>
        <taxon>Pseudomonadati</taxon>
        <taxon>Pseudomonadota</taxon>
        <taxon>Alphaproteobacteria</taxon>
        <taxon>Rhodobacterales</taxon>
        <taxon>Paracoccaceae</taxon>
        <taxon>Neogemmobacter</taxon>
    </lineage>
</organism>
<dbReference type="Pfam" id="PF09037">
    <property type="entry name" value="Sulphotransf"/>
    <property type="match status" value="1"/>
</dbReference>
<evidence type="ECO:0000313" key="2">
    <source>
        <dbReference type="EMBL" id="GHC66694.1"/>
    </source>
</evidence>
<dbReference type="SUPFAM" id="SSF52540">
    <property type="entry name" value="P-loop containing nucleoside triphosphate hydrolases"/>
    <property type="match status" value="1"/>
</dbReference>
<keyword evidence="3" id="KW-1185">Reference proteome</keyword>
<dbReference type="InterPro" id="IPR027417">
    <property type="entry name" value="P-loop_NTPase"/>
</dbReference>
<dbReference type="PIRSF" id="PIRSF021497">
    <property type="entry name" value="Sulphotransferase_Stf0"/>
    <property type="match status" value="1"/>
</dbReference>
<dbReference type="EMBL" id="BMYJ01000014">
    <property type="protein sequence ID" value="GHC66694.1"/>
    <property type="molecule type" value="Genomic_DNA"/>
</dbReference>
<evidence type="ECO:0000259" key="1">
    <source>
        <dbReference type="Pfam" id="PF09037"/>
    </source>
</evidence>
<dbReference type="RefSeq" id="WP_189413380.1">
    <property type="nucleotide sequence ID" value="NZ_BMYJ01000014.1"/>
</dbReference>
<proteinExistence type="predicted"/>
<reference evidence="2" key="2">
    <citation type="submission" date="2020-09" db="EMBL/GenBank/DDBJ databases">
        <authorList>
            <person name="Sun Q."/>
            <person name="Kim S."/>
        </authorList>
    </citation>
    <scope>NUCLEOTIDE SEQUENCE</scope>
    <source>
        <strain evidence="2">KCTC 23310</strain>
    </source>
</reference>
<dbReference type="Proteomes" id="UP000638981">
    <property type="component" value="Unassembled WGS sequence"/>
</dbReference>
<protein>
    <recommendedName>
        <fullName evidence="1">Sulphotransferase Stf0 domain-containing protein</fullName>
    </recommendedName>
</protein>